<name>W4QCH7_9BACI</name>
<dbReference type="AlphaFoldDB" id="W4QCH7"/>
<dbReference type="RefSeq" id="WP_052015582.1">
    <property type="nucleotide sequence ID" value="NZ_BAUU01000006.1"/>
</dbReference>
<proteinExistence type="predicted"/>
<gene>
    <name evidence="1" type="ORF">JCM9152_1029</name>
</gene>
<protein>
    <submittedName>
        <fullName evidence="1">Uncharacterized protein</fullName>
    </submittedName>
</protein>
<evidence type="ECO:0000313" key="1">
    <source>
        <dbReference type="EMBL" id="GAE29657.1"/>
    </source>
</evidence>
<keyword evidence="2" id="KW-1185">Reference proteome</keyword>
<organism evidence="1 2">
    <name type="scientific">Halalkalibacter hemicellulosilyticusJCM 9152</name>
    <dbReference type="NCBI Taxonomy" id="1236971"/>
    <lineage>
        <taxon>Bacteria</taxon>
        <taxon>Bacillati</taxon>
        <taxon>Bacillota</taxon>
        <taxon>Bacilli</taxon>
        <taxon>Bacillales</taxon>
        <taxon>Bacillaceae</taxon>
        <taxon>Halalkalibacter</taxon>
    </lineage>
</organism>
<evidence type="ECO:0000313" key="2">
    <source>
        <dbReference type="Proteomes" id="UP000018895"/>
    </source>
</evidence>
<dbReference type="Proteomes" id="UP000018895">
    <property type="component" value="Unassembled WGS sequence"/>
</dbReference>
<reference evidence="1" key="1">
    <citation type="journal article" date="2014" name="Genome Announc.">
        <title>Draft Genome Sequences of Three Alkaliphilic Bacillus Strains, Bacillus wakoensis JCM 9140T, Bacillus akibai JCM 9157T, and Bacillus hemicellulosilyticus JCM 9152T.</title>
        <authorList>
            <person name="Yuki M."/>
            <person name="Oshima K."/>
            <person name="Suda W."/>
            <person name="Oshida Y."/>
            <person name="Kitamura K."/>
            <person name="Iida T."/>
            <person name="Hattori M."/>
            <person name="Ohkuma M."/>
        </authorList>
    </citation>
    <scope>NUCLEOTIDE SEQUENCE [LARGE SCALE GENOMIC DNA]</scope>
    <source>
        <strain evidence="1">JCM 9152</strain>
    </source>
</reference>
<comment type="caution">
    <text evidence="1">The sequence shown here is derived from an EMBL/GenBank/DDBJ whole genome shotgun (WGS) entry which is preliminary data.</text>
</comment>
<dbReference type="STRING" id="1236971.JCM9152_1029"/>
<sequence length="151" mass="16324">MANLRLFLANMLVVHLLLYPLSSQVVALDEGLSPTEEIQLELIGRYDSGAGFNQGGAEIVTFDRYTKQAFIVNGAHHAIDIVDLSTIGDSNLQLERKGRIQVSELDLGAGFQIGDITSVAIHPGGDFIAFSVPAERERIMGESSLLIPMGK</sequence>
<dbReference type="EMBL" id="BAUU01000006">
    <property type="protein sequence ID" value="GAE29657.1"/>
    <property type="molecule type" value="Genomic_DNA"/>
</dbReference>
<accession>W4QCH7</accession>
<dbReference type="OrthoDB" id="9801679at2"/>